<evidence type="ECO:0000256" key="1">
    <source>
        <dbReference type="SAM" id="Coils"/>
    </source>
</evidence>
<evidence type="ECO:0000313" key="3">
    <source>
        <dbReference type="Proteomes" id="UP000182160"/>
    </source>
</evidence>
<dbReference type="EMBL" id="FOBO01000031">
    <property type="protein sequence ID" value="SEN79602.1"/>
    <property type="molecule type" value="Genomic_DNA"/>
</dbReference>
<keyword evidence="1" id="KW-0175">Coiled coil</keyword>
<dbReference type="Proteomes" id="UP000182160">
    <property type="component" value="Unassembled WGS sequence"/>
</dbReference>
<sequence length="193" mass="20727">MLNQLSEVAPASAVIALLGWGAFSYGLGGPEIAHRISNADYVPACEASLGQSFSASSEGAIAETQRATELERQARVAQGTINSMRQQYGDLLDAYDGLMGGAISRSMREAESLANQAEQARERARKVIEARRDAAIASAPDQCSCQITAALNESRNDWAFYVGSFGLVEQEGVTQFASRMRANAKMCAERLQV</sequence>
<name>A0A1H8JFY2_9RHOB</name>
<organism evidence="2 3">
    <name type="scientific">Roseovarius tolerans</name>
    <dbReference type="NCBI Taxonomy" id="74031"/>
    <lineage>
        <taxon>Bacteria</taxon>
        <taxon>Pseudomonadati</taxon>
        <taxon>Pseudomonadota</taxon>
        <taxon>Alphaproteobacteria</taxon>
        <taxon>Rhodobacterales</taxon>
        <taxon>Roseobacteraceae</taxon>
        <taxon>Roseovarius</taxon>
    </lineage>
</organism>
<accession>A0A1H8JFY2</accession>
<protein>
    <submittedName>
        <fullName evidence="2">Uncharacterized protein</fullName>
    </submittedName>
</protein>
<reference evidence="2 3" key="1">
    <citation type="submission" date="2016-10" db="EMBL/GenBank/DDBJ databases">
        <authorList>
            <person name="de Groot N.N."/>
        </authorList>
    </citation>
    <scope>NUCLEOTIDE SEQUENCE [LARGE SCALE GENOMIC DNA]</scope>
    <source>
        <strain evidence="2 3">DSM 11457</strain>
    </source>
</reference>
<evidence type="ECO:0000313" key="2">
    <source>
        <dbReference type="EMBL" id="SEN79602.1"/>
    </source>
</evidence>
<feature type="coiled-coil region" evidence="1">
    <location>
        <begin position="67"/>
        <end position="134"/>
    </location>
</feature>
<dbReference type="AlphaFoldDB" id="A0A1H8JFY2"/>
<proteinExistence type="predicted"/>
<dbReference type="RefSeq" id="WP_139194629.1">
    <property type="nucleotide sequence ID" value="NZ_FOBO01000031.1"/>
</dbReference>
<gene>
    <name evidence="2" type="ORF">SAMN04488077_1313</name>
</gene>